<sequence length="74" mass="8361">MKLFSRNTAAATSEVVMFNYRRPVRARQVALGSGGRLWLIEALDPTHNVWVWQDEACQAEAAVDTARRLSLMLN</sequence>
<accession>A0ABV8ZNK6</accession>
<dbReference type="EMBL" id="JBHSEK010000003">
    <property type="protein sequence ID" value="MFC4489263.1"/>
    <property type="molecule type" value="Genomic_DNA"/>
</dbReference>
<dbReference type="Proteomes" id="UP001595999">
    <property type="component" value="Unassembled WGS sequence"/>
</dbReference>
<protein>
    <submittedName>
        <fullName evidence="1">Uncharacterized protein</fullName>
    </submittedName>
</protein>
<evidence type="ECO:0000313" key="1">
    <source>
        <dbReference type="EMBL" id="MFC4489263.1"/>
    </source>
</evidence>
<comment type="caution">
    <text evidence="1">The sequence shown here is derived from an EMBL/GenBank/DDBJ whole genome shotgun (WGS) entry which is preliminary data.</text>
</comment>
<name>A0ABV8ZNK6_9NEIS</name>
<keyword evidence="2" id="KW-1185">Reference proteome</keyword>
<reference evidence="2" key="1">
    <citation type="journal article" date="2019" name="Int. J. Syst. Evol. Microbiol.">
        <title>The Global Catalogue of Microorganisms (GCM) 10K type strain sequencing project: providing services to taxonomists for standard genome sequencing and annotation.</title>
        <authorList>
            <consortium name="The Broad Institute Genomics Platform"/>
            <consortium name="The Broad Institute Genome Sequencing Center for Infectious Disease"/>
            <person name="Wu L."/>
            <person name="Ma J."/>
        </authorList>
    </citation>
    <scope>NUCLEOTIDE SEQUENCE [LARGE SCALE GENOMIC DNA]</scope>
    <source>
        <strain evidence="2">CGMCC 4.7608</strain>
    </source>
</reference>
<organism evidence="1 2">
    <name type="scientific">Chromobacterium aquaticum</name>
    <dbReference type="NCBI Taxonomy" id="467180"/>
    <lineage>
        <taxon>Bacteria</taxon>
        <taxon>Pseudomonadati</taxon>
        <taxon>Pseudomonadota</taxon>
        <taxon>Betaproteobacteria</taxon>
        <taxon>Neisseriales</taxon>
        <taxon>Chromobacteriaceae</taxon>
        <taxon>Chromobacterium</taxon>
    </lineage>
</organism>
<evidence type="ECO:0000313" key="2">
    <source>
        <dbReference type="Proteomes" id="UP001595999"/>
    </source>
</evidence>
<dbReference type="RefSeq" id="WP_048408475.1">
    <property type="nucleotide sequence ID" value="NZ_JAJOHW010000021.1"/>
</dbReference>
<proteinExistence type="predicted"/>
<gene>
    <name evidence="1" type="ORF">ACFO0R_06495</name>
</gene>